<dbReference type="RefSeq" id="WP_307348033.1">
    <property type="nucleotide sequence ID" value="NZ_JAUSVS010000002.1"/>
</dbReference>
<name>A0ABU0IS32_9CAUL</name>
<gene>
    <name evidence="2" type="ORF">QO010_001600</name>
</gene>
<keyword evidence="1" id="KW-0472">Membrane</keyword>
<dbReference type="EMBL" id="JAUSVS010000002">
    <property type="protein sequence ID" value="MDQ0463829.1"/>
    <property type="molecule type" value="Genomic_DNA"/>
</dbReference>
<keyword evidence="3" id="KW-1185">Reference proteome</keyword>
<sequence length="295" mass="31252">MKVNVGGAVVEGFRVIGREPLSLVGWALALVGYYIVQFVVGLISGGLGVGMMAQMSQLRTGQFNSGAVGGLLLMFLMIMAVGYIFFGIVGSAIYRAVLDPTGSRAWARMRLGANEFRMALTLFLVTLIYIVWYILTVIVLFMLFRMGGLGNLLGFIAGVFSALSFLSLFAFVGPMTLDKGRISIFPAVSAAASNYWRLMGMNALLCLMLIVLYIVLVLLVLVLMGGSMAALSSGDPAQTEQAILGMFTSPITIVSILIVGPLLAAVVQVLFVSPAARAYADVAGSSSAQQAEAFS</sequence>
<feature type="transmembrane region" description="Helical" evidence="1">
    <location>
        <begin position="203"/>
        <end position="231"/>
    </location>
</feature>
<keyword evidence="1" id="KW-0812">Transmembrane</keyword>
<accession>A0ABU0IS32</accession>
<feature type="transmembrane region" description="Helical" evidence="1">
    <location>
        <begin position="118"/>
        <end position="144"/>
    </location>
</feature>
<dbReference type="Proteomes" id="UP001228905">
    <property type="component" value="Unassembled WGS sequence"/>
</dbReference>
<evidence type="ECO:0000313" key="2">
    <source>
        <dbReference type="EMBL" id="MDQ0463829.1"/>
    </source>
</evidence>
<reference evidence="2 3" key="1">
    <citation type="submission" date="2023-07" db="EMBL/GenBank/DDBJ databases">
        <title>Genomic Encyclopedia of Type Strains, Phase IV (KMG-IV): sequencing the most valuable type-strain genomes for metagenomic binning, comparative biology and taxonomic classification.</title>
        <authorList>
            <person name="Goeker M."/>
        </authorList>
    </citation>
    <scope>NUCLEOTIDE SEQUENCE [LARGE SCALE GENOMIC DNA]</scope>
    <source>
        <strain evidence="2 3">DSM 18695</strain>
    </source>
</reference>
<feature type="transmembrane region" description="Helical" evidence="1">
    <location>
        <begin position="67"/>
        <end position="97"/>
    </location>
</feature>
<feature type="transmembrane region" description="Helical" evidence="1">
    <location>
        <begin position="23"/>
        <end position="47"/>
    </location>
</feature>
<feature type="transmembrane region" description="Helical" evidence="1">
    <location>
        <begin position="150"/>
        <end position="172"/>
    </location>
</feature>
<comment type="caution">
    <text evidence="2">The sequence shown here is derived from an EMBL/GenBank/DDBJ whole genome shotgun (WGS) entry which is preliminary data.</text>
</comment>
<keyword evidence="1" id="KW-1133">Transmembrane helix</keyword>
<feature type="transmembrane region" description="Helical" evidence="1">
    <location>
        <begin position="251"/>
        <end position="272"/>
    </location>
</feature>
<organism evidence="2 3">
    <name type="scientific">Caulobacter ginsengisoli</name>
    <dbReference type="NCBI Taxonomy" id="400775"/>
    <lineage>
        <taxon>Bacteria</taxon>
        <taxon>Pseudomonadati</taxon>
        <taxon>Pseudomonadota</taxon>
        <taxon>Alphaproteobacteria</taxon>
        <taxon>Caulobacterales</taxon>
        <taxon>Caulobacteraceae</taxon>
        <taxon>Caulobacter</taxon>
    </lineage>
</organism>
<evidence type="ECO:0000313" key="3">
    <source>
        <dbReference type="Proteomes" id="UP001228905"/>
    </source>
</evidence>
<evidence type="ECO:0008006" key="4">
    <source>
        <dbReference type="Google" id="ProtNLM"/>
    </source>
</evidence>
<proteinExistence type="predicted"/>
<protein>
    <recommendedName>
        <fullName evidence="4">Glycerophosphoryl diester phosphodiesterase membrane domain-containing protein</fullName>
    </recommendedName>
</protein>
<evidence type="ECO:0000256" key="1">
    <source>
        <dbReference type="SAM" id="Phobius"/>
    </source>
</evidence>